<name>A0A9X0QAR2_9BACT</name>
<keyword evidence="2" id="KW-1185">Reference proteome</keyword>
<comment type="caution">
    <text evidence="1">The sequence shown here is derived from an EMBL/GenBank/DDBJ whole genome shotgun (WGS) entry which is preliminary data.</text>
</comment>
<proteinExistence type="predicted"/>
<sequence>MNFWLYSKASKQFGAFHVCLERTHRYLVAYKIGEETGSRKEAVLEKLACIMASAPMITNREDNSVQSQPVTSSTE</sequence>
<gene>
    <name evidence="1" type="ORF">HDF14_000685</name>
</gene>
<dbReference type="AlphaFoldDB" id="A0A9X0QAR2"/>
<reference evidence="1 2" key="1">
    <citation type="submission" date="2020-08" db="EMBL/GenBank/DDBJ databases">
        <title>Genomic Encyclopedia of Type Strains, Phase IV (KMG-V): Genome sequencing to study the core and pangenomes of soil and plant-associated prokaryotes.</title>
        <authorList>
            <person name="Whitman W."/>
        </authorList>
    </citation>
    <scope>NUCLEOTIDE SEQUENCE [LARGE SCALE GENOMIC DNA]</scope>
    <source>
        <strain evidence="1 2">X5P2</strain>
    </source>
</reference>
<organism evidence="1 2">
    <name type="scientific">Tunturiibacter gelidiferens</name>
    <dbReference type="NCBI Taxonomy" id="3069689"/>
    <lineage>
        <taxon>Bacteria</taxon>
        <taxon>Pseudomonadati</taxon>
        <taxon>Acidobacteriota</taxon>
        <taxon>Terriglobia</taxon>
        <taxon>Terriglobales</taxon>
        <taxon>Acidobacteriaceae</taxon>
        <taxon>Tunturiibacter</taxon>
    </lineage>
</organism>
<evidence type="ECO:0000313" key="1">
    <source>
        <dbReference type="EMBL" id="MBB5327091.1"/>
    </source>
</evidence>
<dbReference type="EMBL" id="JACHEB010000001">
    <property type="protein sequence ID" value="MBB5327091.1"/>
    <property type="molecule type" value="Genomic_DNA"/>
</dbReference>
<protein>
    <submittedName>
        <fullName evidence="1">Uncharacterized protein</fullName>
    </submittedName>
</protein>
<dbReference type="Proteomes" id="UP000535182">
    <property type="component" value="Unassembled WGS sequence"/>
</dbReference>
<evidence type="ECO:0000313" key="2">
    <source>
        <dbReference type="Proteomes" id="UP000535182"/>
    </source>
</evidence>
<accession>A0A9X0QAR2</accession>